<name>A0ABD3WF47_SINWO</name>
<dbReference type="EMBL" id="JBJQND010000007">
    <property type="protein sequence ID" value="KAL3872145.1"/>
    <property type="molecule type" value="Genomic_DNA"/>
</dbReference>
<evidence type="ECO:0000313" key="5">
    <source>
        <dbReference type="Proteomes" id="UP001634394"/>
    </source>
</evidence>
<dbReference type="Gene3D" id="3.40.50.300">
    <property type="entry name" value="P-loop containing nucleotide triphosphate hydrolases"/>
    <property type="match status" value="1"/>
</dbReference>
<comment type="caution">
    <text evidence="4">The sequence shown here is derived from an EMBL/GenBank/DDBJ whole genome shotgun (WGS) entry which is preliminary data.</text>
</comment>
<reference evidence="4 5" key="1">
    <citation type="submission" date="2024-11" db="EMBL/GenBank/DDBJ databases">
        <title>Chromosome-level genome assembly of the freshwater bivalve Anodonta woodiana.</title>
        <authorList>
            <person name="Chen X."/>
        </authorList>
    </citation>
    <scope>NUCLEOTIDE SEQUENCE [LARGE SCALE GENOMIC DNA]</scope>
    <source>
        <strain evidence="4">MN2024</strain>
        <tissue evidence="4">Gills</tissue>
    </source>
</reference>
<evidence type="ECO:0000256" key="2">
    <source>
        <dbReference type="ARBA" id="ARBA00022840"/>
    </source>
</evidence>
<dbReference type="SUPFAM" id="SSF52540">
    <property type="entry name" value="P-loop containing nucleoside triphosphate hydrolases"/>
    <property type="match status" value="1"/>
</dbReference>
<evidence type="ECO:0000313" key="4">
    <source>
        <dbReference type="EMBL" id="KAL3872145.1"/>
    </source>
</evidence>
<keyword evidence="2" id="KW-0067">ATP-binding</keyword>
<dbReference type="GO" id="GO:0005524">
    <property type="term" value="F:ATP binding"/>
    <property type="evidence" value="ECO:0007669"/>
    <property type="project" value="UniProtKB-KW"/>
</dbReference>
<keyword evidence="1" id="KW-0547">Nucleotide-binding</keyword>
<dbReference type="PANTHER" id="PTHR46312:SF2">
    <property type="entry name" value="NUCLEOTIDE-BINDING OLIGOMERIZATION DOMAIN-CONTAINING PROTEIN 2-LIKE"/>
    <property type="match status" value="1"/>
</dbReference>
<proteinExistence type="predicted"/>
<protein>
    <recommendedName>
        <fullName evidence="3">NACHT domain-containing protein</fullName>
    </recommendedName>
</protein>
<gene>
    <name evidence="4" type="ORF">ACJMK2_040095</name>
</gene>
<feature type="domain" description="NACHT" evidence="3">
    <location>
        <begin position="41"/>
        <end position="171"/>
    </location>
</feature>
<dbReference type="InterPro" id="IPR027417">
    <property type="entry name" value="P-loop_NTPase"/>
</dbReference>
<dbReference type="SUPFAM" id="SSF52047">
    <property type="entry name" value="RNI-like"/>
    <property type="match status" value="2"/>
</dbReference>
<accession>A0ABD3WF47</accession>
<dbReference type="AlphaFoldDB" id="A0ABD3WF47"/>
<dbReference type="InterPro" id="IPR007111">
    <property type="entry name" value="NACHT_NTPase"/>
</dbReference>
<dbReference type="PROSITE" id="PS50837">
    <property type="entry name" value="NACHT"/>
    <property type="match status" value="1"/>
</dbReference>
<evidence type="ECO:0000256" key="1">
    <source>
        <dbReference type="ARBA" id="ARBA00022741"/>
    </source>
</evidence>
<dbReference type="InterPro" id="IPR032675">
    <property type="entry name" value="LRR_dom_sf"/>
</dbReference>
<evidence type="ECO:0000259" key="3">
    <source>
        <dbReference type="PROSITE" id="PS50837"/>
    </source>
</evidence>
<dbReference type="Gene3D" id="3.80.10.10">
    <property type="entry name" value="Ribonuclease Inhibitor"/>
    <property type="match status" value="2"/>
</dbReference>
<sequence>MRCPEMDNVYVDLVLETKQVSKIKVTSYKQIFLDGRGSKLKRVYLRGKGGLGKTTFCRRVLHAWCNAHEGKAVAQDGPFQDEALLQMFDILFYLNLREVSVDKDLIEVICDKLHFLLPLKSILETLLRLNGDKILFIFDGLDEMIVKAGVIENIVIHRDYPDCCFLVSSRPWKISQMELQVETEIDLLLDLQGFSERNAVKFAENIFRNCYSDGNVIQQFEKDIENNKLAKQLIHVPLLLVFLTHCWYDKRSLPGKLHELYISFLNMMVDRLKEKYKKNPNHSQMNFRLGDKHSAFPKKLSQTSLVAKFGEQFLVSLCGAAHHFLLSNEKENSLVFEETELLNVLGDRGDEILDVSLKLGLLSVMDSVSYLNRKLSVSFLHKTMQEFFTAACFILSPDKLANFISSIRDFNDVQQNENIIVFLVGLMPEHGNSVLEKVNELYRYRWEDLRNDEELEMDMLRSGEELEMESEEELDNAFLWSINRTRLFDTNSIYLRCKEEVIGENVQLNISCLCLEDQSLDIKWMNPAFLQILDLMKIRFPDDRADLRGLTGLTYLALRYLNCEIYLPESTCLSVLNLEHVRLLGSDSNVMTHCTKLKRLWICMTDLHNCLLDLSKMTELTHLSMSEVILSSSCCDVFGSSLTYCTKLGSLSIHKTDLHNCLLDLSNMTELTVLGMSMVTLSSSGCDVLGSTLTHCTKLERLSIHKVNLYNCLLKISKMMGLTSLDMSEVTLSSNCDKFDTKLIDCTKLERLRIRKLNLHTFLLDLSNMTELTHLYMSEVTLTSGCCDALGRTLTYCTKLKQLMIYNTNLHECVLDLSNMTELTELDMLGVTMSSHSCDVLGRTLTHCTKLKKLKIHNTNLHDCVLDLSNMTDLTELDMLRVRLSSGCYDVLGRSLTYCTKLELLNISDMDLHNCLLDFSNLTELTVLNMSGIRLSQSSCHIFCRTLSHCTKLKKIKISSKDILNCGTPIELNQNKTELGKFHQ</sequence>
<dbReference type="Proteomes" id="UP001634394">
    <property type="component" value="Unassembled WGS sequence"/>
</dbReference>
<keyword evidence="5" id="KW-1185">Reference proteome</keyword>
<dbReference type="PANTHER" id="PTHR46312">
    <property type="entry name" value="NACHT DOMAIN-CONTAINING PROTEIN"/>
    <property type="match status" value="1"/>
</dbReference>
<organism evidence="4 5">
    <name type="scientific">Sinanodonta woodiana</name>
    <name type="common">Chinese pond mussel</name>
    <name type="synonym">Anodonta woodiana</name>
    <dbReference type="NCBI Taxonomy" id="1069815"/>
    <lineage>
        <taxon>Eukaryota</taxon>
        <taxon>Metazoa</taxon>
        <taxon>Spiralia</taxon>
        <taxon>Lophotrochozoa</taxon>
        <taxon>Mollusca</taxon>
        <taxon>Bivalvia</taxon>
        <taxon>Autobranchia</taxon>
        <taxon>Heteroconchia</taxon>
        <taxon>Palaeoheterodonta</taxon>
        <taxon>Unionida</taxon>
        <taxon>Unionoidea</taxon>
        <taxon>Unionidae</taxon>
        <taxon>Unioninae</taxon>
        <taxon>Sinanodonta</taxon>
    </lineage>
</organism>
<dbReference type="Pfam" id="PF05729">
    <property type="entry name" value="NACHT"/>
    <property type="match status" value="1"/>
</dbReference>